<feature type="domain" description="Solute-binding protein family 5" evidence="6">
    <location>
        <begin position="74"/>
        <end position="467"/>
    </location>
</feature>
<accession>A0A0A0IIZ3</accession>
<feature type="signal peptide" evidence="5">
    <location>
        <begin position="1"/>
        <end position="21"/>
    </location>
</feature>
<sequence length="547" mass="62164">MKKRLLSVVLISTLASTLLLSGCGNNKTAQKGGKLNIDLQEIKTLDSGQVQDNVSATPINAAFEGLVRVNNFKVELAMAKECKVSKDKKTYTFTLKDSKWTDGKAVTAKDFEYAWKRLVNPKTKAAYSTFLNGIVKNADKISNGKLHAEKLGVKAKDDKTLVVNLEKPVPYFEEMTSFMTLFPIRKDIVEVQGEKYGSDPSKMVFNGPYIIESWQKGGKTILKKNKTYYSANDVKIDEIVFQDIKEQPTKYQMFKSKQLDCIEAIGEYRNKLKKDSNEGECILKSEKSPRLAFIAFNMNGKNKLLTNTKIRKALSVAIDRETYVNKIYKRGYTAYGLIPDTIKCNGEEFRKEVSEPLKYILKEKINPRELFIEGLKELKMDLDPSKYTFKYMAKNSDAFEKQTGEYFQEQWKNKIGINIILNQPASFADYISKYQSGEFELAMGGWGADYNDPSSMTGIFLKDDGNNASKYYNPAFDNIAMKANNETNAKNRINLYKKAEEIIVCKDSGLAPVYYKDLSFAEQKYVKGIQYPAFGSSHEFRWASIEK</sequence>
<evidence type="ECO:0000256" key="3">
    <source>
        <dbReference type="ARBA" id="ARBA00022448"/>
    </source>
</evidence>
<comment type="caution">
    <text evidence="7">The sequence shown here is derived from an EMBL/GenBank/DDBJ whole genome shotgun (WGS) entry which is preliminary data.</text>
</comment>
<evidence type="ECO:0000313" key="8">
    <source>
        <dbReference type="Proteomes" id="UP000030014"/>
    </source>
</evidence>
<evidence type="ECO:0000259" key="6">
    <source>
        <dbReference type="Pfam" id="PF00496"/>
    </source>
</evidence>
<feature type="chain" id="PRO_5038331944" evidence="5">
    <location>
        <begin position="22"/>
        <end position="547"/>
    </location>
</feature>
<dbReference type="AlphaFoldDB" id="A0A0A0IIZ3"/>
<keyword evidence="3" id="KW-0813">Transport</keyword>
<organism evidence="7 8">
    <name type="scientific">Clostridium botulinum C/D str. DC5</name>
    <dbReference type="NCBI Taxonomy" id="1443128"/>
    <lineage>
        <taxon>Bacteria</taxon>
        <taxon>Bacillati</taxon>
        <taxon>Bacillota</taxon>
        <taxon>Clostridia</taxon>
        <taxon>Eubacteriales</taxon>
        <taxon>Clostridiaceae</taxon>
        <taxon>Clostridium</taxon>
    </lineage>
</organism>
<reference evidence="7 8" key="1">
    <citation type="submission" date="2014-01" db="EMBL/GenBank/DDBJ databases">
        <title>Plasmidome dynamics in the species complex Clostridium novyi sensu lato converts strains of independent lineages into distinctly different pathogens.</title>
        <authorList>
            <person name="Skarin H."/>
            <person name="Segerman B."/>
        </authorList>
    </citation>
    <scope>NUCLEOTIDE SEQUENCE [LARGE SCALE GENOMIC DNA]</scope>
    <source>
        <strain evidence="7 8">DC5</strain>
    </source>
</reference>
<dbReference type="PROSITE" id="PS51257">
    <property type="entry name" value="PROKAR_LIPOPROTEIN"/>
    <property type="match status" value="1"/>
</dbReference>
<dbReference type="GO" id="GO:0030313">
    <property type="term" value="C:cell envelope"/>
    <property type="evidence" value="ECO:0007669"/>
    <property type="project" value="UniProtKB-SubCell"/>
</dbReference>
<keyword evidence="4 5" id="KW-0732">Signal</keyword>
<dbReference type="InterPro" id="IPR030678">
    <property type="entry name" value="Peptide/Ni-bd"/>
</dbReference>
<dbReference type="GO" id="GO:0042597">
    <property type="term" value="C:periplasmic space"/>
    <property type="evidence" value="ECO:0007669"/>
    <property type="project" value="UniProtKB-ARBA"/>
</dbReference>
<comment type="similarity">
    <text evidence="2">Belongs to the bacterial solute-binding protein 5 family.</text>
</comment>
<dbReference type="Pfam" id="PF00496">
    <property type="entry name" value="SBP_bac_5"/>
    <property type="match status" value="1"/>
</dbReference>
<dbReference type="Proteomes" id="UP000030014">
    <property type="component" value="Unassembled WGS sequence"/>
</dbReference>
<dbReference type="InterPro" id="IPR039424">
    <property type="entry name" value="SBP_5"/>
</dbReference>
<dbReference type="PANTHER" id="PTHR30290:SF10">
    <property type="entry name" value="PERIPLASMIC OLIGOPEPTIDE-BINDING PROTEIN-RELATED"/>
    <property type="match status" value="1"/>
</dbReference>
<dbReference type="GO" id="GO:0043190">
    <property type="term" value="C:ATP-binding cassette (ABC) transporter complex"/>
    <property type="evidence" value="ECO:0007669"/>
    <property type="project" value="InterPro"/>
</dbReference>
<evidence type="ECO:0000256" key="4">
    <source>
        <dbReference type="ARBA" id="ARBA00022729"/>
    </source>
</evidence>
<dbReference type="InterPro" id="IPR000914">
    <property type="entry name" value="SBP_5_dom"/>
</dbReference>
<comment type="subcellular location">
    <subcellularLocation>
        <location evidence="1">Cell envelope</location>
    </subcellularLocation>
</comment>
<dbReference type="GO" id="GO:1904680">
    <property type="term" value="F:peptide transmembrane transporter activity"/>
    <property type="evidence" value="ECO:0007669"/>
    <property type="project" value="TreeGrafter"/>
</dbReference>
<dbReference type="CDD" id="cd08504">
    <property type="entry name" value="PBP2_OppA"/>
    <property type="match status" value="1"/>
</dbReference>
<evidence type="ECO:0000256" key="2">
    <source>
        <dbReference type="ARBA" id="ARBA00005695"/>
    </source>
</evidence>
<dbReference type="FunFam" id="3.90.76.10:FF:000001">
    <property type="entry name" value="Oligopeptide ABC transporter substrate-binding protein"/>
    <property type="match status" value="1"/>
</dbReference>
<dbReference type="SUPFAM" id="SSF53850">
    <property type="entry name" value="Periplasmic binding protein-like II"/>
    <property type="match status" value="1"/>
</dbReference>
<dbReference type="PIRSF" id="PIRSF002741">
    <property type="entry name" value="MppA"/>
    <property type="match status" value="1"/>
</dbReference>
<dbReference type="Gene3D" id="3.10.105.10">
    <property type="entry name" value="Dipeptide-binding Protein, Domain 3"/>
    <property type="match status" value="1"/>
</dbReference>
<evidence type="ECO:0000256" key="1">
    <source>
        <dbReference type="ARBA" id="ARBA00004196"/>
    </source>
</evidence>
<evidence type="ECO:0000256" key="5">
    <source>
        <dbReference type="SAM" id="SignalP"/>
    </source>
</evidence>
<dbReference type="GO" id="GO:0015833">
    <property type="term" value="P:peptide transport"/>
    <property type="evidence" value="ECO:0007669"/>
    <property type="project" value="TreeGrafter"/>
</dbReference>
<name>A0A0A0IIZ3_CLOBO</name>
<evidence type="ECO:0000313" key="7">
    <source>
        <dbReference type="EMBL" id="KGM99540.1"/>
    </source>
</evidence>
<proteinExistence type="inferred from homology"/>
<dbReference type="EMBL" id="JDRY01000033">
    <property type="protein sequence ID" value="KGM99540.1"/>
    <property type="molecule type" value="Genomic_DNA"/>
</dbReference>
<gene>
    <name evidence="7" type="ORF">Z955_06835</name>
</gene>
<protein>
    <submittedName>
        <fullName evidence="7">Peptide ABC transporter substrate-binding protein</fullName>
    </submittedName>
</protein>
<dbReference type="RefSeq" id="WP_039257831.1">
    <property type="nucleotide sequence ID" value="NZ_JDRY01000033.1"/>
</dbReference>
<dbReference type="PANTHER" id="PTHR30290">
    <property type="entry name" value="PERIPLASMIC BINDING COMPONENT OF ABC TRANSPORTER"/>
    <property type="match status" value="1"/>
</dbReference>
<dbReference type="Gene3D" id="3.90.76.10">
    <property type="entry name" value="Dipeptide-binding Protein, Domain 1"/>
    <property type="match status" value="1"/>
</dbReference>
<dbReference type="Gene3D" id="3.40.190.10">
    <property type="entry name" value="Periplasmic binding protein-like II"/>
    <property type="match status" value="1"/>
</dbReference>